<protein>
    <recommendedName>
        <fullName evidence="2">SLH domain-containing protein</fullName>
    </recommendedName>
</protein>
<organism evidence="3 4">
    <name type="scientific">Butyricicoccus faecihominis</name>
    <dbReference type="NCBI Taxonomy" id="1712515"/>
    <lineage>
        <taxon>Bacteria</taxon>
        <taxon>Bacillati</taxon>
        <taxon>Bacillota</taxon>
        <taxon>Clostridia</taxon>
        <taxon>Eubacteriales</taxon>
        <taxon>Butyricicoccaceae</taxon>
        <taxon>Butyricicoccus</taxon>
    </lineage>
</organism>
<feature type="domain" description="SLH" evidence="2">
    <location>
        <begin position="66"/>
        <end position="129"/>
    </location>
</feature>
<dbReference type="Pfam" id="PF00395">
    <property type="entry name" value="SLH"/>
    <property type="match status" value="2"/>
</dbReference>
<gene>
    <name evidence="3" type="ORF">BUFA31_11680</name>
</gene>
<dbReference type="EMBL" id="BLYJ01000011">
    <property type="protein sequence ID" value="GFO88004.1"/>
    <property type="molecule type" value="Genomic_DNA"/>
</dbReference>
<sequence length="894" mass="94790">MFAGAAFTDSADIKATEAVDTLTALGVIDGFEDGSFQPNGTVTRAQMAKMIYVARTGSTNADSYKSATTSFTDIGSHWAAGYIKYCQANNIIAGKSATKFVPDATVTGVEAAKMLLVTMGYQPAKCGLTGAGWDQKTIGLASENKLLDDVNADLYSALPRQYAAQIIYNTLNADRVVWSTDANGFDWYTDRGGNRETVGEKYLDLTTYEATLTATGKWGTSKDHMIINTIKKINNNSLSTPAGPKTLDFSEDLSDMMYQRVKVMTGKNDKVLGVYTLDDSVVTANTADVGTDGAKIKIDGTKYSLNGDKVTVYENGANKGQMTASDFKSAYQYTGSVVTFSDAADAGKFDTAVVVKPTVGKVTSVSSASIVAGGKTYKFADDNIVDGLKKDDYAVVVPNLFNDNNDITKADIVEGAYNGVKSHEVRVASNWYKTSEATATLMSGISSGNTVQLFVANGVAFDAKKITGTGSGEPDMALVVDTGSFKQVRVMFADGTVKTVDVDGTNPTAGTLYEYTVKEGKYKFVTPTGNVDYTYVSSAVLNQADGTTAADTTHSVEKFGTNAIDDNAVVFVYSANETDAKKITGKQLKTMKVGSGALVGTAVGYTSKVNGMTKATYVAVKMATGTNLPNNFDTNDNYGYIVKDAYKDGDYSVYKVWTGTETVEVREEVTYNSTETHKDARLKGDVIGYSTIETKEGELPEIKDVTRYSLAVAGTTLKVGGVSGSTSSKVAIDGANEYDLTKDTVILNVNSSEDTKDIGLTGTELFEADDYTVGSATKYVPNALYLLDGDDIEMIVVDANVIKNTYAAKVASIAAGVTVEDRNGDAVEAGDYVVANEVLTVKYTNTTATSQTITLTNAKTADSNDSTTIPVAAGATVNALVYVVANTNVTFAVA</sequence>
<accession>A0ABQ1DZ66</accession>
<evidence type="ECO:0000313" key="4">
    <source>
        <dbReference type="Proteomes" id="UP000620147"/>
    </source>
</evidence>
<dbReference type="RefSeq" id="WP_201309100.1">
    <property type="nucleotide sequence ID" value="NZ_BLYJ01000011.1"/>
</dbReference>
<feature type="domain" description="SLH" evidence="2">
    <location>
        <begin position="2"/>
        <end position="65"/>
    </location>
</feature>
<dbReference type="Proteomes" id="UP000620147">
    <property type="component" value="Unassembled WGS sequence"/>
</dbReference>
<proteinExistence type="predicted"/>
<dbReference type="InterPro" id="IPR001119">
    <property type="entry name" value="SLH_dom"/>
</dbReference>
<comment type="caution">
    <text evidence="3">The sequence shown here is derived from an EMBL/GenBank/DDBJ whole genome shotgun (WGS) entry which is preliminary data.</text>
</comment>
<reference evidence="3 4" key="1">
    <citation type="submission" date="2020-06" db="EMBL/GenBank/DDBJ databases">
        <title>Characterization of fructooligosaccharide metabolism and fructooligosaccharide-degrading enzymes in human commensal butyrate producers.</title>
        <authorList>
            <person name="Tanno H."/>
            <person name="Fujii T."/>
            <person name="Hirano K."/>
            <person name="Maeno S."/>
            <person name="Tonozuka T."/>
            <person name="Sakamoto M."/>
            <person name="Ohkuma M."/>
            <person name="Tochio T."/>
            <person name="Endo A."/>
        </authorList>
    </citation>
    <scope>NUCLEOTIDE SEQUENCE [LARGE SCALE GENOMIC DNA]</scope>
    <source>
        <strain evidence="3 4">JCM 31056</strain>
    </source>
</reference>
<evidence type="ECO:0000313" key="3">
    <source>
        <dbReference type="EMBL" id="GFO88004.1"/>
    </source>
</evidence>
<evidence type="ECO:0000259" key="2">
    <source>
        <dbReference type="PROSITE" id="PS51272"/>
    </source>
</evidence>
<name>A0ABQ1DZ66_9FIRM</name>
<evidence type="ECO:0000256" key="1">
    <source>
        <dbReference type="ARBA" id="ARBA00022737"/>
    </source>
</evidence>
<dbReference type="PROSITE" id="PS51272">
    <property type="entry name" value="SLH"/>
    <property type="match status" value="2"/>
</dbReference>
<keyword evidence="4" id="KW-1185">Reference proteome</keyword>
<keyword evidence="1" id="KW-0677">Repeat</keyword>